<accession>A0ABY5DE96</accession>
<protein>
    <submittedName>
        <fullName evidence="1">Uncharacterized protein</fullName>
    </submittedName>
</protein>
<evidence type="ECO:0000313" key="1">
    <source>
        <dbReference type="EMBL" id="USY22666.1"/>
    </source>
</evidence>
<evidence type="ECO:0000313" key="2">
    <source>
        <dbReference type="Proteomes" id="UP001055940"/>
    </source>
</evidence>
<name>A0ABY5DE96_9ACTN</name>
<keyword evidence="2" id="KW-1185">Reference proteome</keyword>
<dbReference type="Proteomes" id="UP001055940">
    <property type="component" value="Chromosome"/>
</dbReference>
<proteinExistence type="predicted"/>
<reference evidence="1" key="1">
    <citation type="submission" date="2022-06" db="EMBL/GenBank/DDBJ databases">
        <authorList>
            <person name="Ping M."/>
        </authorList>
    </citation>
    <scope>NUCLEOTIDE SEQUENCE</scope>
    <source>
        <strain evidence="1">JCM11759T</strain>
    </source>
</reference>
<sequence>MPSHDPSNPEHPPLAARPVSLLPSEALARLALDSPLLCDALSLARWSAPATPVTRNGVPGIDDARTAITRFALWPSDLPGRAAERTTWLGGLHSAADVAHFVVPWSAALRLGLVEIVDAHARPAPGLEDRVRDPEQVLCWWFREFEYTIENARGDLDCPAPAAPGTTGPDLLPGVLRHLYEAPDGSRPDLDTLVREALLSPIPPRSRASDLLLHVLWQLSDTGAVALDHRPATTTGRESHGHCTVELTALGRYGVRRLLLEVGIHAPLVNTLAGASASRFLDALSVLPFEERLAEAGPWLDRRGPAEALRQIAEVVSGPGAALRRWVGTQVLNTTSSELEPELRSLLHSPLPAVASMAAVVLLSSGMLSQRGIDRVLGEYGPWVVIDMVAAAMPPDNANLAGFLSAEGTPDVERSLLDSPDPVRLRAHPDALPVLDALARHHPASTTAARARDLAEQLRGTH</sequence>
<dbReference type="EMBL" id="CP099837">
    <property type="protein sequence ID" value="USY22666.1"/>
    <property type="molecule type" value="Genomic_DNA"/>
</dbReference>
<organism evidence="1 2">
    <name type="scientific">Nocardiopsis exhalans</name>
    <dbReference type="NCBI Taxonomy" id="163604"/>
    <lineage>
        <taxon>Bacteria</taxon>
        <taxon>Bacillati</taxon>
        <taxon>Actinomycetota</taxon>
        <taxon>Actinomycetes</taxon>
        <taxon>Streptosporangiales</taxon>
        <taxon>Nocardiopsidaceae</taxon>
        <taxon>Nocardiopsis</taxon>
    </lineage>
</organism>
<gene>
    <name evidence="1" type="ORF">NE857_14270</name>
</gene>